<comment type="caution">
    <text evidence="2">The sequence shown here is derived from an EMBL/GenBank/DDBJ whole genome shotgun (WGS) entry which is preliminary data.</text>
</comment>
<feature type="region of interest" description="Disordered" evidence="1">
    <location>
        <begin position="38"/>
        <end position="60"/>
    </location>
</feature>
<dbReference type="AlphaFoldDB" id="A0AA38YCK2"/>
<sequence>MSSPLQQQINVHHDMGLFDEVDTKVGVGDEVITTEVDDEIDQRQSKTTTLLPAPSPPPSLRRRQTLEDELAAVNDGFEPDGSTMIDDDDRIIWEYDVERTEVDLDTNLDSVLTFARTEETEEDAEIERKMESEDEIGGKMESESEGGIHEINHLLPRQHHHHYDHGGDHHHNQNGNDEDETTTIPPPTFLSLNITDLSSWKATHRHLTGLPPTPDTHTAISRHAEFLFTWLDISVLPYIDALERYARHEMIQTDDECSSEF</sequence>
<dbReference type="Proteomes" id="UP001172681">
    <property type="component" value="Unassembled WGS sequence"/>
</dbReference>
<accession>A0AA38YCK2</accession>
<protein>
    <submittedName>
        <fullName evidence="2">Uncharacterized protein</fullName>
    </submittedName>
</protein>
<reference evidence="2" key="1">
    <citation type="submission" date="2022-10" db="EMBL/GenBank/DDBJ databases">
        <title>Culturing micro-colonial fungi from biological soil crusts in the Mojave desert and describing Neophaeococcomyces mojavensis, and introducing the new genera and species Taxawa tesnikishii.</title>
        <authorList>
            <person name="Kurbessoian T."/>
            <person name="Stajich J.E."/>
        </authorList>
    </citation>
    <scope>NUCLEOTIDE SEQUENCE</scope>
    <source>
        <strain evidence="2">TK_35</strain>
    </source>
</reference>
<evidence type="ECO:0000313" key="3">
    <source>
        <dbReference type="Proteomes" id="UP001172681"/>
    </source>
</evidence>
<gene>
    <name evidence="2" type="ORF">H2204_001857</name>
</gene>
<evidence type="ECO:0000313" key="2">
    <source>
        <dbReference type="EMBL" id="KAJ9643712.1"/>
    </source>
</evidence>
<proteinExistence type="predicted"/>
<evidence type="ECO:0000256" key="1">
    <source>
        <dbReference type="SAM" id="MobiDB-lite"/>
    </source>
</evidence>
<feature type="region of interest" description="Disordered" evidence="1">
    <location>
        <begin position="159"/>
        <end position="184"/>
    </location>
</feature>
<keyword evidence="3" id="KW-1185">Reference proteome</keyword>
<name>A0AA38YCK2_9EURO</name>
<feature type="compositionally biased region" description="Basic and acidic residues" evidence="1">
    <location>
        <begin position="126"/>
        <end position="141"/>
    </location>
</feature>
<dbReference type="EMBL" id="JAPDRN010000007">
    <property type="protein sequence ID" value="KAJ9643712.1"/>
    <property type="molecule type" value="Genomic_DNA"/>
</dbReference>
<feature type="region of interest" description="Disordered" evidence="1">
    <location>
        <begin position="117"/>
        <end position="141"/>
    </location>
</feature>
<organism evidence="2 3">
    <name type="scientific">Knufia peltigerae</name>
    <dbReference type="NCBI Taxonomy" id="1002370"/>
    <lineage>
        <taxon>Eukaryota</taxon>
        <taxon>Fungi</taxon>
        <taxon>Dikarya</taxon>
        <taxon>Ascomycota</taxon>
        <taxon>Pezizomycotina</taxon>
        <taxon>Eurotiomycetes</taxon>
        <taxon>Chaetothyriomycetidae</taxon>
        <taxon>Chaetothyriales</taxon>
        <taxon>Trichomeriaceae</taxon>
        <taxon>Knufia</taxon>
    </lineage>
</organism>